<dbReference type="AlphaFoldDB" id="A0A1F8E917"/>
<accession>A0A1F8E917</accession>
<gene>
    <name evidence="2" type="ORF">A2735_02630</name>
</gene>
<keyword evidence="1" id="KW-0812">Transmembrane</keyword>
<feature type="transmembrane region" description="Helical" evidence="1">
    <location>
        <begin position="86"/>
        <end position="105"/>
    </location>
</feature>
<reference evidence="2 3" key="1">
    <citation type="journal article" date="2016" name="Nat. Commun.">
        <title>Thousands of microbial genomes shed light on interconnected biogeochemical processes in an aquifer system.</title>
        <authorList>
            <person name="Anantharaman K."/>
            <person name="Brown C.T."/>
            <person name="Hug L.A."/>
            <person name="Sharon I."/>
            <person name="Castelle C.J."/>
            <person name="Probst A.J."/>
            <person name="Thomas B.C."/>
            <person name="Singh A."/>
            <person name="Wilkins M.J."/>
            <person name="Karaoz U."/>
            <person name="Brodie E.L."/>
            <person name="Williams K.H."/>
            <person name="Hubbard S.S."/>
            <person name="Banfield J.F."/>
        </authorList>
    </citation>
    <scope>NUCLEOTIDE SEQUENCE [LARGE SCALE GENOMIC DNA]</scope>
</reference>
<evidence type="ECO:0008006" key="4">
    <source>
        <dbReference type="Google" id="ProtNLM"/>
    </source>
</evidence>
<dbReference type="EMBL" id="MGJA01000014">
    <property type="protein sequence ID" value="OGM97282.1"/>
    <property type="molecule type" value="Genomic_DNA"/>
</dbReference>
<feature type="transmembrane region" description="Helical" evidence="1">
    <location>
        <begin position="111"/>
        <end position="130"/>
    </location>
</feature>
<evidence type="ECO:0000313" key="2">
    <source>
        <dbReference type="EMBL" id="OGM97282.1"/>
    </source>
</evidence>
<proteinExistence type="predicted"/>
<feature type="transmembrane region" description="Helical" evidence="1">
    <location>
        <begin position="43"/>
        <end position="66"/>
    </location>
</feature>
<organism evidence="2 3">
    <name type="scientific">Candidatus Yanofskybacteria bacterium RIFCSPHIGHO2_01_FULL_41_21</name>
    <dbReference type="NCBI Taxonomy" id="1802660"/>
    <lineage>
        <taxon>Bacteria</taxon>
        <taxon>Candidatus Yanofskyibacteriota</taxon>
    </lineage>
</organism>
<dbReference type="PROSITE" id="PS51257">
    <property type="entry name" value="PROKAR_LIPOPROTEIN"/>
    <property type="match status" value="1"/>
</dbReference>
<evidence type="ECO:0000256" key="1">
    <source>
        <dbReference type="SAM" id="Phobius"/>
    </source>
</evidence>
<protein>
    <recommendedName>
        <fullName evidence="4">Tripartite tricarboxylate transporter TctB family protein</fullName>
    </recommendedName>
</protein>
<keyword evidence="1" id="KW-1133">Transmembrane helix</keyword>
<sequence length="160" mass="18057">MNIKFNIFIFLGSGALACVIVYFFVPAYLSYVGPGNTFGGELVFMIPIIFTISFLSFYLLLGELFIKKQTIPSGYIQQADTSQNKLTNRAVFALVELIVASLLFFEFSFNSTLLILISWIAISVVVVKLLKNKILSFVFFWVGLAAILYLAYFKIFQLLI</sequence>
<dbReference type="STRING" id="1802660.A2735_02630"/>
<feature type="transmembrane region" description="Helical" evidence="1">
    <location>
        <begin position="7"/>
        <end position="31"/>
    </location>
</feature>
<comment type="caution">
    <text evidence="2">The sequence shown here is derived from an EMBL/GenBank/DDBJ whole genome shotgun (WGS) entry which is preliminary data.</text>
</comment>
<dbReference type="Proteomes" id="UP000178520">
    <property type="component" value="Unassembled WGS sequence"/>
</dbReference>
<evidence type="ECO:0000313" key="3">
    <source>
        <dbReference type="Proteomes" id="UP000178520"/>
    </source>
</evidence>
<feature type="transmembrane region" description="Helical" evidence="1">
    <location>
        <begin position="137"/>
        <end position="155"/>
    </location>
</feature>
<name>A0A1F8E917_9BACT</name>
<keyword evidence="1" id="KW-0472">Membrane</keyword>